<keyword evidence="9 10" id="KW-0472">Membrane</keyword>
<evidence type="ECO:0000256" key="3">
    <source>
        <dbReference type="ARBA" id="ARBA00022449"/>
    </source>
</evidence>
<comment type="caution">
    <text evidence="12">The sequence shown here is derived from an EMBL/GenBank/DDBJ whole genome shotgun (WGS) entry which is preliminary data.</text>
</comment>
<dbReference type="NCBIfam" id="NF003715">
    <property type="entry name" value="PRK05326.1-2"/>
    <property type="match status" value="1"/>
</dbReference>
<feature type="transmembrane region" description="Helical" evidence="10">
    <location>
        <begin position="225"/>
        <end position="243"/>
    </location>
</feature>
<dbReference type="Gene3D" id="3.30.70.1450">
    <property type="entry name" value="Regulator of K+ conductance, C-terminal domain"/>
    <property type="match status" value="1"/>
</dbReference>
<dbReference type="OrthoDB" id="9810759at2"/>
<feature type="transmembrane region" description="Helical" evidence="10">
    <location>
        <begin position="62"/>
        <end position="84"/>
    </location>
</feature>
<dbReference type="Pfam" id="PF02080">
    <property type="entry name" value="TrkA_C"/>
    <property type="match status" value="1"/>
</dbReference>
<dbReference type="RefSeq" id="WP_046716749.1">
    <property type="nucleotide sequence ID" value="NZ_BJXR01000040.1"/>
</dbReference>
<proteinExistence type="predicted"/>
<keyword evidence="8" id="KW-0406">Ion transport</keyword>
<evidence type="ECO:0000256" key="5">
    <source>
        <dbReference type="ARBA" id="ARBA00022538"/>
    </source>
</evidence>
<keyword evidence="7 10" id="KW-1133">Transmembrane helix</keyword>
<dbReference type="AlphaFoldDB" id="A0A511T908"/>
<dbReference type="STRING" id="1334629.MFUL124B02_40180"/>
<dbReference type="InterPro" id="IPR036721">
    <property type="entry name" value="RCK_C_sf"/>
</dbReference>
<keyword evidence="5" id="KW-0633">Potassium transport</keyword>
<keyword evidence="2" id="KW-0813">Transport</keyword>
<evidence type="ECO:0000256" key="2">
    <source>
        <dbReference type="ARBA" id="ARBA00022448"/>
    </source>
</evidence>
<keyword evidence="6 10" id="KW-0812">Transmembrane</keyword>
<evidence type="ECO:0000256" key="10">
    <source>
        <dbReference type="SAM" id="Phobius"/>
    </source>
</evidence>
<keyword evidence="3" id="KW-0050">Antiport</keyword>
<feature type="transmembrane region" description="Helical" evidence="10">
    <location>
        <begin position="196"/>
        <end position="218"/>
    </location>
</feature>
<evidence type="ECO:0000313" key="12">
    <source>
        <dbReference type="EMBL" id="GEN10661.1"/>
    </source>
</evidence>
<evidence type="ECO:0000256" key="6">
    <source>
        <dbReference type="ARBA" id="ARBA00022692"/>
    </source>
</evidence>
<feature type="transmembrane region" description="Helical" evidence="10">
    <location>
        <begin position="369"/>
        <end position="391"/>
    </location>
</feature>
<gene>
    <name evidence="12" type="primary">nhaP</name>
    <name evidence="12" type="ORF">MFU01_56980</name>
    <name evidence="13" type="ORF">SAMN05443572_112289</name>
</gene>
<keyword evidence="5" id="KW-0630">Potassium</keyword>
<dbReference type="GO" id="GO:0015297">
    <property type="term" value="F:antiporter activity"/>
    <property type="evidence" value="ECO:0007669"/>
    <property type="project" value="UniProtKB-KW"/>
</dbReference>
<name>A0A511T908_MYXFU</name>
<feature type="transmembrane region" description="Helical" evidence="10">
    <location>
        <begin position="6"/>
        <end position="27"/>
    </location>
</feature>
<dbReference type="EMBL" id="FOIB01000012">
    <property type="protein sequence ID" value="SEU37960.1"/>
    <property type="molecule type" value="Genomic_DNA"/>
</dbReference>
<keyword evidence="14" id="KW-1185">Reference proteome</keyword>
<dbReference type="Pfam" id="PF00999">
    <property type="entry name" value="Na_H_Exchanger"/>
    <property type="match status" value="1"/>
</dbReference>
<comment type="subcellular location">
    <subcellularLocation>
        <location evidence="1">Cell membrane</location>
        <topology evidence="1">Multi-pass membrane protein</topology>
    </subcellularLocation>
</comment>
<evidence type="ECO:0000256" key="9">
    <source>
        <dbReference type="ARBA" id="ARBA00023136"/>
    </source>
</evidence>
<dbReference type="PROSITE" id="PS51202">
    <property type="entry name" value="RCK_C"/>
    <property type="match status" value="1"/>
</dbReference>
<evidence type="ECO:0000313" key="13">
    <source>
        <dbReference type="EMBL" id="SEU37960.1"/>
    </source>
</evidence>
<accession>A0A511T908</accession>
<evidence type="ECO:0000256" key="7">
    <source>
        <dbReference type="ARBA" id="ARBA00022989"/>
    </source>
</evidence>
<evidence type="ECO:0000256" key="4">
    <source>
        <dbReference type="ARBA" id="ARBA00022475"/>
    </source>
</evidence>
<dbReference type="InterPro" id="IPR038770">
    <property type="entry name" value="Na+/solute_symporter_sf"/>
</dbReference>
<dbReference type="Proteomes" id="UP000321514">
    <property type="component" value="Unassembled WGS sequence"/>
</dbReference>
<dbReference type="GO" id="GO:0006813">
    <property type="term" value="P:potassium ion transport"/>
    <property type="evidence" value="ECO:0007669"/>
    <property type="project" value="UniProtKB-KW"/>
</dbReference>
<dbReference type="PANTHER" id="PTHR32507">
    <property type="entry name" value="NA(+)/H(+) ANTIPORTER 1"/>
    <property type="match status" value="1"/>
</dbReference>
<evidence type="ECO:0000259" key="11">
    <source>
        <dbReference type="PROSITE" id="PS51202"/>
    </source>
</evidence>
<evidence type="ECO:0000256" key="8">
    <source>
        <dbReference type="ARBA" id="ARBA00023065"/>
    </source>
</evidence>
<organism evidence="12 15">
    <name type="scientific">Myxococcus fulvus</name>
    <dbReference type="NCBI Taxonomy" id="33"/>
    <lineage>
        <taxon>Bacteria</taxon>
        <taxon>Pseudomonadati</taxon>
        <taxon>Myxococcota</taxon>
        <taxon>Myxococcia</taxon>
        <taxon>Myxococcales</taxon>
        <taxon>Cystobacterineae</taxon>
        <taxon>Myxococcaceae</taxon>
        <taxon>Myxococcus</taxon>
    </lineage>
</organism>
<feature type="transmembrane region" description="Helical" evidence="10">
    <location>
        <begin position="279"/>
        <end position="297"/>
    </location>
</feature>
<sequence length="494" mass="51781">MPITTEPLPTAFLLAVCGALLALSVLFSRASGRFGIPVALLFLGVGMAAGSDGPGGIDFDNYGFAFRLGTVALVLILFDGGLNTPLAAIHSALKPAAVLATVGVVATAALMGAAAHFIFGFGWTQALLLGAIVSSTDAAAVFSVLRGSGLHLKRRVGTTLELESGLNDPMAVILTTGLTHTLASGKPPGWDLAVEAVVQMVVGAGLGLAMGLGARMLLKRLRLRVAGLYPVMTLALALLSFGLPTLLHGSGFLAVYIVGIALGNETIRYRTGLLRVHDALAWLSQVLMFLVLGLLVYPRNLVEVAWEGLGLGLVLAFLARPLAVFLCLLPFRFPFGEMVYTGWVGLRGAVPIILATFPVLANAPGSRDIFNIVFFIVVVNGLIPGATVPWVTKKLGLAANVPEPPQAVLEIASTQLLKGELSSFYIDKASAVAGERLADLPFPPGSAAMLLVRGQELLAPKGDTVFQPGDHVYVFGHAEDLPLLRLLFGQQEDE</sequence>
<protein>
    <submittedName>
        <fullName evidence="12">K+/H+ antiporter</fullName>
    </submittedName>
    <submittedName>
        <fullName evidence="13">Potassium/proton antiporter, CPA1 family</fullName>
    </submittedName>
</protein>
<dbReference type="EMBL" id="BJXR01000040">
    <property type="protein sequence ID" value="GEN10661.1"/>
    <property type="molecule type" value="Genomic_DNA"/>
</dbReference>
<reference evidence="13 14" key="1">
    <citation type="submission" date="2016-10" db="EMBL/GenBank/DDBJ databases">
        <authorList>
            <person name="Varghese N."/>
            <person name="Submissions S."/>
        </authorList>
    </citation>
    <scope>NUCLEOTIDE SEQUENCE [LARGE SCALE GENOMIC DNA]</scope>
    <source>
        <strain evidence="13 14">DSM 16525</strain>
    </source>
</reference>
<feature type="transmembrane region" description="Helical" evidence="10">
    <location>
        <begin position="309"/>
        <end position="331"/>
    </location>
</feature>
<evidence type="ECO:0000313" key="15">
    <source>
        <dbReference type="Proteomes" id="UP000321514"/>
    </source>
</evidence>
<dbReference type="GO" id="GO:1902600">
    <property type="term" value="P:proton transmembrane transport"/>
    <property type="evidence" value="ECO:0007669"/>
    <property type="project" value="InterPro"/>
</dbReference>
<dbReference type="InterPro" id="IPR006153">
    <property type="entry name" value="Cation/H_exchanger_TM"/>
</dbReference>
<evidence type="ECO:0000313" key="14">
    <source>
        <dbReference type="Proteomes" id="UP000183760"/>
    </source>
</evidence>
<dbReference type="Gene3D" id="1.20.1530.20">
    <property type="match status" value="1"/>
</dbReference>
<dbReference type="PANTHER" id="PTHR32507:SF7">
    <property type="entry name" value="K(+)_H(+) ANTIPORTER NHAP2"/>
    <property type="match status" value="1"/>
</dbReference>
<feature type="transmembrane region" description="Helical" evidence="10">
    <location>
        <begin position="96"/>
        <end position="119"/>
    </location>
</feature>
<feature type="transmembrane region" description="Helical" evidence="10">
    <location>
        <begin position="34"/>
        <end position="50"/>
    </location>
</feature>
<dbReference type="NCBIfam" id="NF003716">
    <property type="entry name" value="PRK05326.1-3"/>
    <property type="match status" value="1"/>
</dbReference>
<dbReference type="InterPro" id="IPR006037">
    <property type="entry name" value="RCK_C"/>
</dbReference>
<keyword evidence="4" id="KW-1003">Cell membrane</keyword>
<feature type="domain" description="RCK C-terminal" evidence="11">
    <location>
        <begin position="409"/>
        <end position="490"/>
    </location>
</feature>
<reference evidence="12 15" key="2">
    <citation type="submission" date="2019-07" db="EMBL/GenBank/DDBJ databases">
        <title>Whole genome shotgun sequence of Myxococcus fulvus NBRC 100333.</title>
        <authorList>
            <person name="Hosoyama A."/>
            <person name="Uohara A."/>
            <person name="Ohji S."/>
            <person name="Ichikawa N."/>
        </authorList>
    </citation>
    <scope>NUCLEOTIDE SEQUENCE [LARGE SCALE GENOMIC DNA]</scope>
    <source>
        <strain evidence="12 15">NBRC 100333</strain>
    </source>
</reference>
<dbReference type="Proteomes" id="UP000183760">
    <property type="component" value="Unassembled WGS sequence"/>
</dbReference>
<feature type="transmembrane region" description="Helical" evidence="10">
    <location>
        <begin position="343"/>
        <end position="363"/>
    </location>
</feature>
<dbReference type="GO" id="GO:0008324">
    <property type="term" value="F:monoatomic cation transmembrane transporter activity"/>
    <property type="evidence" value="ECO:0007669"/>
    <property type="project" value="InterPro"/>
</dbReference>
<dbReference type="SUPFAM" id="SSF116726">
    <property type="entry name" value="TrkA C-terminal domain-like"/>
    <property type="match status" value="1"/>
</dbReference>
<evidence type="ECO:0000256" key="1">
    <source>
        <dbReference type="ARBA" id="ARBA00004651"/>
    </source>
</evidence>
<dbReference type="GO" id="GO:0005886">
    <property type="term" value="C:plasma membrane"/>
    <property type="evidence" value="ECO:0007669"/>
    <property type="project" value="UniProtKB-SubCell"/>
</dbReference>